<evidence type="ECO:0000256" key="4">
    <source>
        <dbReference type="ARBA" id="ARBA00023136"/>
    </source>
</evidence>
<dbReference type="Pfam" id="PF07244">
    <property type="entry name" value="POTRA"/>
    <property type="match status" value="3"/>
</dbReference>
<proteinExistence type="predicted"/>
<name>A0A9C9JZV1_UNCW3</name>
<keyword evidence="2" id="KW-0812">Transmembrane</keyword>
<sequence length="555" mass="64323">MISLLITLFIFNSQISRLDFVGNNSISSRLLHQEIISKKGDEYNEINLAFDIEKILHFYKTQGFFHTEVTPDVSFKGDSAEIVFMINEGPRPKIKKIIIDGAMEEEIKELFEIKINDFFIDEKIKITKDKIKNYYKNHGFAYADVKYILEPDSGIAIFTVEKDKLYYIRNIIIEGLKTCAPKVVRREIEIHRGDKFNKNKLTKSQRAIYSLGFFSTINVTMVKKEPDSLDLIFKLHELKSRILNFGIGLSIPLSFLFSFAIEELNIFNLGHRFQIRPAFKINLEKEWETKLEGRYIIPHVTPWRLTVSILPFLWYEEKLDFTRQTRGSEFRLSKLFSDNIIFSIANQYKYVILEPKITLPDTIKGITNSIKFQLMFDYRDDFFNPRKGIYMLPLIEYAGGIFGGANNFVKFEFECRAFQPFLGNTIAQRLKTGVIVPTDGMAIYEKYYLGGQYTLRGYPERSLGPEAIGDERYGDILGNYNFEYRINLPLNFGVVGFFDLGFVADKIDSEQKDFLKASAGAGLRYFTPIGPVRLDVGFPLMNKGREIYLGIYHIF</sequence>
<protein>
    <recommendedName>
        <fullName evidence="6">POTRA domain-containing protein</fullName>
    </recommendedName>
</protein>
<keyword evidence="4" id="KW-0472">Membrane</keyword>
<comment type="subcellular location">
    <subcellularLocation>
        <location evidence="1">Membrane</location>
    </subcellularLocation>
</comment>
<evidence type="ECO:0000313" key="8">
    <source>
        <dbReference type="Proteomes" id="UP000885826"/>
    </source>
</evidence>
<evidence type="ECO:0000313" key="7">
    <source>
        <dbReference type="EMBL" id="HEC78281.1"/>
    </source>
</evidence>
<dbReference type="Pfam" id="PF01103">
    <property type="entry name" value="Omp85"/>
    <property type="match status" value="1"/>
</dbReference>
<dbReference type="InterPro" id="IPR000184">
    <property type="entry name" value="Bac_surfAg_D15"/>
</dbReference>
<evidence type="ECO:0000256" key="5">
    <source>
        <dbReference type="ARBA" id="ARBA00023237"/>
    </source>
</evidence>
<dbReference type="Gene3D" id="3.10.20.310">
    <property type="entry name" value="membrane protein fhac"/>
    <property type="match status" value="3"/>
</dbReference>
<evidence type="ECO:0000259" key="6">
    <source>
        <dbReference type="PROSITE" id="PS51779"/>
    </source>
</evidence>
<keyword evidence="5" id="KW-0998">Cell outer membrane</keyword>
<feature type="domain" description="POTRA" evidence="6">
    <location>
        <begin position="166"/>
        <end position="238"/>
    </location>
</feature>
<dbReference type="EMBL" id="DRIG01000041">
    <property type="protein sequence ID" value="HEC78281.1"/>
    <property type="molecule type" value="Genomic_DNA"/>
</dbReference>
<organism evidence="7 8">
    <name type="scientific">candidate division WOR-3 bacterium</name>
    <dbReference type="NCBI Taxonomy" id="2052148"/>
    <lineage>
        <taxon>Bacteria</taxon>
        <taxon>Bacteria division WOR-3</taxon>
    </lineage>
</organism>
<dbReference type="AlphaFoldDB" id="A0A9C9JZV1"/>
<dbReference type="PROSITE" id="PS51779">
    <property type="entry name" value="POTRA"/>
    <property type="match status" value="1"/>
</dbReference>
<dbReference type="GO" id="GO:0019867">
    <property type="term" value="C:outer membrane"/>
    <property type="evidence" value="ECO:0007669"/>
    <property type="project" value="InterPro"/>
</dbReference>
<dbReference type="InterPro" id="IPR034746">
    <property type="entry name" value="POTRA"/>
</dbReference>
<keyword evidence="3" id="KW-0732">Signal</keyword>
<dbReference type="Proteomes" id="UP000885826">
    <property type="component" value="Unassembled WGS sequence"/>
</dbReference>
<dbReference type="InterPro" id="IPR010827">
    <property type="entry name" value="BamA/TamA_POTRA"/>
</dbReference>
<accession>A0A9C9JZV1</accession>
<evidence type="ECO:0000256" key="3">
    <source>
        <dbReference type="ARBA" id="ARBA00022729"/>
    </source>
</evidence>
<evidence type="ECO:0000256" key="2">
    <source>
        <dbReference type="ARBA" id="ARBA00022692"/>
    </source>
</evidence>
<dbReference type="PANTHER" id="PTHR12815:SF47">
    <property type="entry name" value="TRANSLOCATION AND ASSEMBLY MODULE SUBUNIT TAMA"/>
    <property type="match status" value="1"/>
</dbReference>
<dbReference type="Gene3D" id="2.40.160.50">
    <property type="entry name" value="membrane protein fhac: a member of the omp85/tpsb transporter family"/>
    <property type="match status" value="1"/>
</dbReference>
<evidence type="ECO:0000256" key="1">
    <source>
        <dbReference type="ARBA" id="ARBA00004370"/>
    </source>
</evidence>
<gene>
    <name evidence="7" type="ORF">ENI34_03955</name>
</gene>
<dbReference type="InterPro" id="IPR039910">
    <property type="entry name" value="D15-like"/>
</dbReference>
<dbReference type="PANTHER" id="PTHR12815">
    <property type="entry name" value="SORTING AND ASSEMBLY MACHINERY SAMM50 PROTEIN FAMILY MEMBER"/>
    <property type="match status" value="1"/>
</dbReference>
<comment type="caution">
    <text evidence="7">The sequence shown here is derived from an EMBL/GenBank/DDBJ whole genome shotgun (WGS) entry which is preliminary data.</text>
</comment>
<reference evidence="7" key="1">
    <citation type="journal article" date="2020" name="mSystems">
        <title>Genome- and Community-Level Interaction Insights into Carbon Utilization and Element Cycling Functions of Hydrothermarchaeota in Hydrothermal Sediment.</title>
        <authorList>
            <person name="Zhou Z."/>
            <person name="Liu Y."/>
            <person name="Xu W."/>
            <person name="Pan J."/>
            <person name="Luo Z.H."/>
            <person name="Li M."/>
        </authorList>
    </citation>
    <scope>NUCLEOTIDE SEQUENCE</scope>
    <source>
        <strain evidence="7">HyVt-388</strain>
    </source>
</reference>